<organism evidence="2 3">
    <name type="scientific">Ascobolus immersus RN42</name>
    <dbReference type="NCBI Taxonomy" id="1160509"/>
    <lineage>
        <taxon>Eukaryota</taxon>
        <taxon>Fungi</taxon>
        <taxon>Dikarya</taxon>
        <taxon>Ascomycota</taxon>
        <taxon>Pezizomycotina</taxon>
        <taxon>Pezizomycetes</taxon>
        <taxon>Pezizales</taxon>
        <taxon>Ascobolaceae</taxon>
        <taxon>Ascobolus</taxon>
    </lineage>
</organism>
<accession>A0A3N4HK38</accession>
<evidence type="ECO:0000256" key="1">
    <source>
        <dbReference type="SAM" id="MobiDB-lite"/>
    </source>
</evidence>
<keyword evidence="3" id="KW-1185">Reference proteome</keyword>
<feature type="compositionally biased region" description="Basic and acidic residues" evidence="1">
    <location>
        <begin position="329"/>
        <end position="353"/>
    </location>
</feature>
<feature type="compositionally biased region" description="Basic residues" evidence="1">
    <location>
        <begin position="365"/>
        <end position="379"/>
    </location>
</feature>
<sequence length="701" mass="80788">MGKSTKKRNPRSSVPDNEPLHTHHEDESASSLHSDYDNVDTGVFDGEDEEEGGVDNRGRVEDRAKARNQKRLHFDNDTRGSSSKHKPSPSFQRKFKGHDQPSDSQYHEDESDKEVVKKKPVKRQHQDGPCNKSRRRKDARDYASKMLQDKLEGKPKSLKPVTPDYVMSSEDDTDPRPAFNDNKDLPTEVPQVVSTFPGPDHDFQFRCVTLDEFLKWKPRQRLNYECGIHPDDPRRNELVRRLRCLIKEILAPYRVKLDRSSLDDYTYMEAFLMCRVIYLYMKKYNWSKKLTSRYIQGMLQDQGNYLYKKVSAARKAVMAACSKGVRARVGDDKNKSDSDLGRHVKSKHQDRQKGHQYGSDDNSVKKLRRDKKLAYRTKQKSSGEHRDTTYEDKDFEGKGGYDPYSDPQFASRQHTKGTWELKAKDTPFNTSTSHIVQKNTDTFKGKGRRLCPPKAQGRDSVSDCEDGNAAKTVKPKPNRNDKKKGNTQASATRKEVKKNNKEEPADGVCVTEMTKASSHHCHCSNMRTDIYGGIGAFDCTSSFYHNEADNFTAETKEDNEDDSRHIAQLQYGATRKRKPQSTWTSPLPKKKQQSRHHQEEELEDNQTGNEVDQHRTRVHPRSIRPQRSSAPDTRVFEPRQSKCKDAHISDQLVQTQTLRNDHPRRSTRNVSTYNLDALAQAAEYHPYDQHQKRSSKSNKRQ</sequence>
<dbReference type="Proteomes" id="UP000275078">
    <property type="component" value="Unassembled WGS sequence"/>
</dbReference>
<feature type="compositionally biased region" description="Basic and acidic residues" evidence="1">
    <location>
        <begin position="492"/>
        <end position="504"/>
    </location>
</feature>
<feature type="region of interest" description="Disordered" evidence="1">
    <location>
        <begin position="329"/>
        <end position="414"/>
    </location>
</feature>
<gene>
    <name evidence="2" type="ORF">BJ508DRAFT_313950</name>
</gene>
<feature type="compositionally biased region" description="Polar residues" evidence="1">
    <location>
        <begin position="430"/>
        <end position="442"/>
    </location>
</feature>
<feature type="region of interest" description="Disordered" evidence="1">
    <location>
        <begin position="570"/>
        <end position="701"/>
    </location>
</feature>
<feature type="compositionally biased region" description="Basic residues" evidence="1">
    <location>
        <begin position="1"/>
        <end position="10"/>
    </location>
</feature>
<feature type="compositionally biased region" description="Basic and acidic residues" evidence="1">
    <location>
        <begin position="381"/>
        <end position="399"/>
    </location>
</feature>
<feature type="compositionally biased region" description="Basic and acidic residues" evidence="1">
    <location>
        <begin position="138"/>
        <end position="155"/>
    </location>
</feature>
<name>A0A3N4HK38_ASCIM</name>
<evidence type="ECO:0000313" key="2">
    <source>
        <dbReference type="EMBL" id="RPA73266.1"/>
    </source>
</evidence>
<proteinExistence type="predicted"/>
<feature type="region of interest" description="Disordered" evidence="1">
    <location>
        <begin position="1"/>
        <end position="186"/>
    </location>
</feature>
<dbReference type="EMBL" id="ML119827">
    <property type="protein sequence ID" value="RPA73266.1"/>
    <property type="molecule type" value="Genomic_DNA"/>
</dbReference>
<feature type="compositionally biased region" description="Basic and acidic residues" evidence="1">
    <location>
        <begin position="634"/>
        <end position="648"/>
    </location>
</feature>
<feature type="compositionally biased region" description="Basic and acidic residues" evidence="1">
    <location>
        <begin position="18"/>
        <end position="27"/>
    </location>
</feature>
<reference evidence="2 3" key="1">
    <citation type="journal article" date="2018" name="Nat. Ecol. Evol.">
        <title>Pezizomycetes genomes reveal the molecular basis of ectomycorrhizal truffle lifestyle.</title>
        <authorList>
            <person name="Murat C."/>
            <person name="Payen T."/>
            <person name="Noel B."/>
            <person name="Kuo A."/>
            <person name="Morin E."/>
            <person name="Chen J."/>
            <person name="Kohler A."/>
            <person name="Krizsan K."/>
            <person name="Balestrini R."/>
            <person name="Da Silva C."/>
            <person name="Montanini B."/>
            <person name="Hainaut M."/>
            <person name="Levati E."/>
            <person name="Barry K.W."/>
            <person name="Belfiori B."/>
            <person name="Cichocki N."/>
            <person name="Clum A."/>
            <person name="Dockter R.B."/>
            <person name="Fauchery L."/>
            <person name="Guy J."/>
            <person name="Iotti M."/>
            <person name="Le Tacon F."/>
            <person name="Lindquist E.A."/>
            <person name="Lipzen A."/>
            <person name="Malagnac F."/>
            <person name="Mello A."/>
            <person name="Molinier V."/>
            <person name="Miyauchi S."/>
            <person name="Poulain J."/>
            <person name="Riccioni C."/>
            <person name="Rubini A."/>
            <person name="Sitrit Y."/>
            <person name="Splivallo R."/>
            <person name="Traeger S."/>
            <person name="Wang M."/>
            <person name="Zifcakova L."/>
            <person name="Wipf D."/>
            <person name="Zambonelli A."/>
            <person name="Paolocci F."/>
            <person name="Nowrousian M."/>
            <person name="Ottonello S."/>
            <person name="Baldrian P."/>
            <person name="Spatafora J.W."/>
            <person name="Henrissat B."/>
            <person name="Nagy L.G."/>
            <person name="Aury J.M."/>
            <person name="Wincker P."/>
            <person name="Grigoriev I.V."/>
            <person name="Bonfante P."/>
            <person name="Martin F.M."/>
        </authorList>
    </citation>
    <scope>NUCLEOTIDE SEQUENCE [LARGE SCALE GENOMIC DNA]</scope>
    <source>
        <strain evidence="2 3">RN42</strain>
    </source>
</reference>
<feature type="region of interest" description="Disordered" evidence="1">
    <location>
        <begin position="430"/>
        <end position="504"/>
    </location>
</feature>
<dbReference type="AlphaFoldDB" id="A0A3N4HK38"/>
<feature type="compositionally biased region" description="Basic and acidic residues" evidence="1">
    <location>
        <begin position="54"/>
        <end position="65"/>
    </location>
</feature>
<protein>
    <submittedName>
        <fullName evidence="2">Uncharacterized protein</fullName>
    </submittedName>
</protein>
<feature type="compositionally biased region" description="Basic residues" evidence="1">
    <location>
        <begin position="692"/>
        <end position="701"/>
    </location>
</feature>
<feature type="compositionally biased region" description="Basic and acidic residues" evidence="1">
    <location>
        <begin position="97"/>
        <end position="117"/>
    </location>
</feature>
<evidence type="ECO:0000313" key="3">
    <source>
        <dbReference type="Proteomes" id="UP000275078"/>
    </source>
</evidence>